<dbReference type="InterPro" id="IPR032710">
    <property type="entry name" value="NTF2-like_dom_sf"/>
</dbReference>
<sequence length="141" mass="16136">MGGVMQMGDEQNAETVGRLFEAFGRGDIPGAMEFFAEDVDFRSPVTRIHHQALTWARPRHGREEVRRFFGEMAAEVRPEPFEVLTLVARDDMVAVEGRNRGTVNATGVQFVHDWAMFFSFRDGRIVRCYHYYDTADLLAAF</sequence>
<proteinExistence type="predicted"/>
<evidence type="ECO:0000313" key="3">
    <source>
        <dbReference type="Proteomes" id="UP001281203"/>
    </source>
</evidence>
<evidence type="ECO:0000259" key="1">
    <source>
        <dbReference type="Pfam" id="PF12680"/>
    </source>
</evidence>
<comment type="caution">
    <text evidence="2">The sequence shown here is derived from an EMBL/GenBank/DDBJ whole genome shotgun (WGS) entry which is preliminary data.</text>
</comment>
<keyword evidence="3" id="KW-1185">Reference proteome</keyword>
<gene>
    <name evidence="2" type="ORF">F8E02_03790</name>
</gene>
<protein>
    <recommendedName>
        <fullName evidence="1">SnoaL-like domain-containing protein</fullName>
    </recommendedName>
</protein>
<dbReference type="EMBL" id="WBKO01000001">
    <property type="protein sequence ID" value="MDV2481145.1"/>
    <property type="molecule type" value="Genomic_DNA"/>
</dbReference>
<dbReference type="Pfam" id="PF12680">
    <property type="entry name" value="SnoaL_2"/>
    <property type="match status" value="1"/>
</dbReference>
<reference evidence="2 3" key="1">
    <citation type="submission" date="2019-10" db="EMBL/GenBank/DDBJ databases">
        <title>Isolation and characterization of Methanoculleus sp. Wushi-C6 from a hot spring well.</title>
        <authorList>
            <person name="Chen S.-C."/>
            <person name="Lan Z.-H."/>
            <person name="You Y.-T."/>
            <person name="Lai M.-C."/>
        </authorList>
    </citation>
    <scope>NUCLEOTIDE SEQUENCE [LARGE SCALE GENOMIC DNA]</scope>
    <source>
        <strain evidence="2 3">Wushi-C6</strain>
    </source>
</reference>
<dbReference type="PANTHER" id="PTHR41252">
    <property type="entry name" value="BLR2505 PROTEIN"/>
    <property type="match status" value="1"/>
</dbReference>
<accession>A0ABU3X002</accession>
<organism evidence="2 3">
    <name type="scientific">Methanoculleus caldifontis</name>
    <dbReference type="NCBI Taxonomy" id="2651577"/>
    <lineage>
        <taxon>Archaea</taxon>
        <taxon>Methanobacteriati</taxon>
        <taxon>Methanobacteriota</taxon>
        <taxon>Stenosarchaea group</taxon>
        <taxon>Methanomicrobia</taxon>
        <taxon>Methanomicrobiales</taxon>
        <taxon>Methanomicrobiaceae</taxon>
        <taxon>Methanoculleus</taxon>
    </lineage>
</organism>
<dbReference type="SUPFAM" id="SSF54427">
    <property type="entry name" value="NTF2-like"/>
    <property type="match status" value="1"/>
</dbReference>
<dbReference type="Gene3D" id="3.10.450.50">
    <property type="match status" value="1"/>
</dbReference>
<dbReference type="Proteomes" id="UP001281203">
    <property type="component" value="Unassembled WGS sequence"/>
</dbReference>
<name>A0ABU3X002_9EURY</name>
<dbReference type="InterPro" id="IPR037401">
    <property type="entry name" value="SnoaL-like"/>
</dbReference>
<dbReference type="PANTHER" id="PTHR41252:SF1">
    <property type="entry name" value="BLR2505 PROTEIN"/>
    <property type="match status" value="1"/>
</dbReference>
<feature type="domain" description="SnoaL-like" evidence="1">
    <location>
        <begin position="16"/>
        <end position="127"/>
    </location>
</feature>
<evidence type="ECO:0000313" key="2">
    <source>
        <dbReference type="EMBL" id="MDV2481145.1"/>
    </source>
</evidence>